<keyword evidence="4" id="KW-0812">Transmembrane</keyword>
<evidence type="ECO:0000313" key="6">
    <source>
        <dbReference type="EMBL" id="GGC20682.1"/>
    </source>
</evidence>
<dbReference type="InterPro" id="IPR045076">
    <property type="entry name" value="MutS"/>
</dbReference>
<dbReference type="SUPFAM" id="SSF48334">
    <property type="entry name" value="DNA repair protein MutS, domain III"/>
    <property type="match status" value="1"/>
</dbReference>
<feature type="domain" description="DNA mismatch repair proteins mutS family" evidence="5">
    <location>
        <begin position="425"/>
        <end position="596"/>
    </location>
</feature>
<reference evidence="7" key="1">
    <citation type="journal article" date="2019" name="Int. J. Syst. Evol. Microbiol.">
        <title>The Global Catalogue of Microorganisms (GCM) 10K type strain sequencing project: providing services to taxonomists for standard genome sequencing and annotation.</title>
        <authorList>
            <consortium name="The Broad Institute Genomics Platform"/>
            <consortium name="The Broad Institute Genome Sequencing Center for Infectious Disease"/>
            <person name="Wu L."/>
            <person name="Ma J."/>
        </authorList>
    </citation>
    <scope>NUCLEOTIDE SEQUENCE [LARGE SCALE GENOMIC DNA]</scope>
    <source>
        <strain evidence="7">CGMCC 1.15342</strain>
    </source>
</reference>
<keyword evidence="1" id="KW-0547">Nucleotide-binding</keyword>
<dbReference type="SUPFAM" id="SSF52540">
    <property type="entry name" value="P-loop containing nucleoside triphosphate hydrolases"/>
    <property type="match status" value="1"/>
</dbReference>
<dbReference type="InterPro" id="IPR027417">
    <property type="entry name" value="P-loop_NTPase"/>
</dbReference>
<gene>
    <name evidence="6" type="ORF">GCM10011386_10750</name>
</gene>
<dbReference type="EMBL" id="BMIK01000002">
    <property type="protein sequence ID" value="GGC20682.1"/>
    <property type="molecule type" value="Genomic_DNA"/>
</dbReference>
<evidence type="ECO:0000313" key="7">
    <source>
        <dbReference type="Proteomes" id="UP000597338"/>
    </source>
</evidence>
<dbReference type="RefSeq" id="WP_188748257.1">
    <property type="nucleotide sequence ID" value="NZ_BMIK01000002.1"/>
</dbReference>
<dbReference type="Gene3D" id="1.10.1420.10">
    <property type="match status" value="1"/>
</dbReference>
<name>A0ABQ1L7N6_9SPHI</name>
<keyword evidence="7" id="KW-1185">Reference proteome</keyword>
<organism evidence="6 7">
    <name type="scientific">Parapedobacter defluvii</name>
    <dbReference type="NCBI Taxonomy" id="2045106"/>
    <lineage>
        <taxon>Bacteria</taxon>
        <taxon>Pseudomonadati</taxon>
        <taxon>Bacteroidota</taxon>
        <taxon>Sphingobacteriia</taxon>
        <taxon>Sphingobacteriales</taxon>
        <taxon>Sphingobacteriaceae</taxon>
        <taxon>Parapedobacter</taxon>
    </lineage>
</organism>
<dbReference type="InterPro" id="IPR000432">
    <property type="entry name" value="DNA_mismatch_repair_MutS_C"/>
</dbReference>
<feature type="transmembrane region" description="Helical" evidence="4">
    <location>
        <begin position="221"/>
        <end position="252"/>
    </location>
</feature>
<dbReference type="Proteomes" id="UP000597338">
    <property type="component" value="Unassembled WGS sequence"/>
</dbReference>
<sequence length="605" mass="67089">MVTPVFNTYRKNIADTQTQLIRLRRSININSLIRLAAIVGGGAAIFGAVQSEQVSAVMVAFFAVIILFTGLVWRQSRLEIRKTALENFLAVNENEINLSEGEPNRYSNGAVFADSRHPYSGDLDLFGPSSLFAMINRGATPQANALLAEWLLAPTDAGVVKARQQAVGELADDCTWCQEFQARLWFNLHHPIDFKRQFAQFLSNSAISFGNRLLRFYVKAVPWLMVVLIIAAFFVPVFSGIAVFFAIVHLLAAVGCGRKVNQVAGMTDKAGRLLGAFAAAFELIENREWRSQRGKELFSSLRSTTGGSPVSSIFRELAVLIDRLDYRLNMLVGAVLNMMALWDFRQVYALIEWRKKYGTDILHAFDAIAEFEVLGSLAAVSRNHPDWVFPTVQDSTEPFLAAQALAHPLIPADNAVANDYQMRNHRIALITGSNMAGKSTFLRTVGTNAVLAFCGAPVCGHEMHLSVFHLITYMRIADSLNESTSTFKAELNRIQTVLQTVDNQRNTFFLIDEMLRGTNSVDKYRGSKAIIKKLINYGGVGMVATHDLQLAKLAEEHPGVVHNFHFDIQVLDGEMLFDYKLKDGACTVFNASLLLKGIGVEVNEN</sequence>
<dbReference type="InterPro" id="IPR036187">
    <property type="entry name" value="DNA_mismatch_repair_MutS_sf"/>
</dbReference>
<keyword evidence="4" id="KW-0472">Membrane</keyword>
<dbReference type="Pfam" id="PF00488">
    <property type="entry name" value="MutS_V"/>
    <property type="match status" value="1"/>
</dbReference>
<keyword evidence="3" id="KW-0238">DNA-binding</keyword>
<evidence type="ECO:0000259" key="5">
    <source>
        <dbReference type="SMART" id="SM00534"/>
    </source>
</evidence>
<evidence type="ECO:0000256" key="3">
    <source>
        <dbReference type="ARBA" id="ARBA00023125"/>
    </source>
</evidence>
<accession>A0ABQ1L7N6</accession>
<keyword evidence="4" id="KW-1133">Transmembrane helix</keyword>
<feature type="transmembrane region" description="Helical" evidence="4">
    <location>
        <begin position="55"/>
        <end position="73"/>
    </location>
</feature>
<keyword evidence="2" id="KW-0067">ATP-binding</keyword>
<proteinExistence type="predicted"/>
<evidence type="ECO:0000256" key="2">
    <source>
        <dbReference type="ARBA" id="ARBA00022840"/>
    </source>
</evidence>
<evidence type="ECO:0000256" key="1">
    <source>
        <dbReference type="ARBA" id="ARBA00022741"/>
    </source>
</evidence>
<dbReference type="PANTHER" id="PTHR11361:SF99">
    <property type="entry name" value="DNA MISMATCH REPAIR PROTEIN"/>
    <property type="match status" value="1"/>
</dbReference>
<comment type="caution">
    <text evidence="6">The sequence shown here is derived from an EMBL/GenBank/DDBJ whole genome shotgun (WGS) entry which is preliminary data.</text>
</comment>
<dbReference type="Gene3D" id="3.40.50.300">
    <property type="entry name" value="P-loop containing nucleotide triphosphate hydrolases"/>
    <property type="match status" value="1"/>
</dbReference>
<dbReference type="SMART" id="SM00534">
    <property type="entry name" value="MUTSac"/>
    <property type="match status" value="1"/>
</dbReference>
<dbReference type="PANTHER" id="PTHR11361">
    <property type="entry name" value="DNA MISMATCH REPAIR PROTEIN MUTS FAMILY MEMBER"/>
    <property type="match status" value="1"/>
</dbReference>
<feature type="transmembrane region" description="Helical" evidence="4">
    <location>
        <begin position="32"/>
        <end position="49"/>
    </location>
</feature>
<protein>
    <submittedName>
        <fullName evidence="6">DNA mismatch repair protein MutS</fullName>
    </submittedName>
</protein>
<evidence type="ECO:0000256" key="4">
    <source>
        <dbReference type="SAM" id="Phobius"/>
    </source>
</evidence>